<dbReference type="InterPro" id="IPR045351">
    <property type="entry name" value="DUF6531"/>
</dbReference>
<dbReference type="InterPro" id="IPR022385">
    <property type="entry name" value="Rhs_assc_core"/>
</dbReference>
<protein>
    <submittedName>
        <fullName evidence="4">Uncharacterized protein</fullName>
    </submittedName>
</protein>
<gene>
    <name evidence="4" type="ORF">EU555_05330</name>
</gene>
<evidence type="ECO:0000259" key="2">
    <source>
        <dbReference type="Pfam" id="PF20148"/>
    </source>
</evidence>
<evidence type="ECO:0000259" key="3">
    <source>
        <dbReference type="Pfam" id="PF25023"/>
    </source>
</evidence>
<comment type="caution">
    <text evidence="4">The sequence shown here is derived from an EMBL/GenBank/DDBJ whole genome shotgun (WGS) entry which is preliminary data.</text>
</comment>
<dbReference type="Gene3D" id="2.180.10.10">
    <property type="entry name" value="RHS repeat-associated core"/>
    <property type="match status" value="3"/>
</dbReference>
<dbReference type="Pfam" id="PF20148">
    <property type="entry name" value="DUF6531"/>
    <property type="match status" value="1"/>
</dbReference>
<dbReference type="PANTHER" id="PTHR32305">
    <property type="match status" value="1"/>
</dbReference>
<dbReference type="NCBIfam" id="TIGR03696">
    <property type="entry name" value="Rhs_assc_core"/>
    <property type="match status" value="1"/>
</dbReference>
<keyword evidence="1" id="KW-0677">Repeat</keyword>
<accession>A0A4Z0NVE6</accession>
<dbReference type="EMBL" id="SRLB01000004">
    <property type="protein sequence ID" value="TGE01030.1"/>
    <property type="molecule type" value="Genomic_DNA"/>
</dbReference>
<sequence length="1518" mass="163096">MIRTHAMSRKFRKFVYGTSAIAVCVTNQALPVQAKKIWTGPNVATNTNIVGASGCGVAHATAIAAYGPQLCFHGCVESGNKAIDSNTSNPDVCFPGDMVHSAGGSRNGNAIASCDAGEALVDGDCVRADRTSPAPPAAPICPVGNPIDPVSGAKTEYYLDFSADSSDGMKLERFYNSDFASQSDTLQRAQLGYGWRTNFDVLARLGYDGGGWFSAPVLARFYVVFTNGIQVVFKKQSDGSWVSAYYNGSSQSWTNYTEKTQYNLVNVGQNYELSIDGQNTWVFNSDAKLTQIRYSSGYVQNLTYDGNGKLSQASDNRGVSLTFHVSVFGHLQSVDTPAGTISYSYANKIDPQFKQAYLSTDTAAPNTRYYEPVLQTVTFPGSPATTLTYHYEDTVNRFALTGITDQRGIRYATFSYDSNGRAIQTKHIGEIDKYTLTYNVTNGQNTVTNPLGKVTRYNFSKTAQGRIQLSGIQGDLSQNCPASARAYSYDTGGAVASETDEEGRVTAYIRDARGRPISITRGSGTPQATTTTITWHATLNLPAQVVEPGLTTDFTYSATGQLTQLKQTDTTTQTVPFSTQGRTRIWTYTYATGGLLASVDGPLAGTGDTVAYTYSSTGALQTITNELGQVATVTAWSPRGQPTSITGIDGVVTTYTYDDQGRVTRVVINPGSSQTVWTMTYTAAGDLASYSEPAGATYTLTWDDARRLTRIQNNLGEAVTYGRDVMGNVTGQSIVADDGSTQMFGLTNSLDELGRLIRQVGGEGRTWKFGYDKTGNLTGVTDPRNKSVGYGFDAVGRLISETERDGGVVKHAYDGNDEESTYTDPRNLATAYIRNGFGEVIQETSPDRGTTVYDYDTRGLMISKKDARNITVTYGYDAAGRLTSRSYPTTSLNESFTYDGAAAGAVGKGRLTRMQDAGGSSDFYYDAAGRVTGEVRTVGGYSHTVAYGYDATGTGRLRFLTYPSGRVVVYGYDALGRVNYVGLKASANGSEQVIASWAGYFPFGPLRGFSFGNGLNSWSNRSLEYKLDGLFLDQASGGPSLIERYHWWGDDGLNLQVLNNDSIDPAQTQRFSYDDAERLVGGTGPWGALSWTYDTVGNRLSEARSASGTTTTQTYAYPSGSNRLSGVSQGGTAVRSFLYDAAGSLTSDTKSGATTAYTISAAGRIAQVTVGGVAKANYLYDGKNRLSVRQTLNMTPSGTQHLIHDVWDHVLVETNGAGQAVREYIWVGDIPVAVVDSSAGAASPTLLWVHVDHLGRPELMTDATKAVKWKAVYEPFGAVSSITGPAALQMRFPGQWFQLEAGLAYNWNRHYDATTGRYTQVDPLGLPDGPSRYAYAGGNPIGYVDQNGEFFFIPSLLGAGIGALTDVGFQLVLNGGEFKCVDWGQVGVSAGLGALGGGLGSLTRRVRDATEFSHWIPARYVRPLSRSGKNANPYYMPSLDVPIVRDFVNSTLNGNYVSPSMHALTDPYRHLTGMTAADKLHPALQQLLRIPGWLGGSVAGSAAGSANSAFNKDCTCSK</sequence>
<dbReference type="InterPro" id="IPR050708">
    <property type="entry name" value="T6SS_VgrG/RHS"/>
</dbReference>
<organism evidence="4 5">
    <name type="scientific">Methylobacterium nonmethylotrophicum</name>
    <dbReference type="NCBI Taxonomy" id="1141884"/>
    <lineage>
        <taxon>Bacteria</taxon>
        <taxon>Pseudomonadati</taxon>
        <taxon>Pseudomonadota</taxon>
        <taxon>Alphaproteobacteria</taxon>
        <taxon>Hyphomicrobiales</taxon>
        <taxon>Methylobacteriaceae</taxon>
        <taxon>Methylobacterium</taxon>
    </lineage>
</organism>
<evidence type="ECO:0000313" key="5">
    <source>
        <dbReference type="Proteomes" id="UP000297535"/>
    </source>
</evidence>
<reference evidence="4 5" key="1">
    <citation type="submission" date="2019-04" db="EMBL/GenBank/DDBJ databases">
        <authorList>
            <person name="Feng G."/>
            <person name="Zhu H."/>
        </authorList>
    </citation>
    <scope>NUCLEOTIDE SEQUENCE [LARGE SCALE GENOMIC DNA]</scope>
    <source>
        <strain evidence="4 5">6HR-1</strain>
    </source>
</reference>
<feature type="domain" description="Teneurin-like YD-shell" evidence="3">
    <location>
        <begin position="756"/>
        <end position="898"/>
    </location>
</feature>
<evidence type="ECO:0000256" key="1">
    <source>
        <dbReference type="ARBA" id="ARBA00022737"/>
    </source>
</evidence>
<dbReference type="NCBIfam" id="TIGR01643">
    <property type="entry name" value="YD_repeat_2x"/>
    <property type="match status" value="5"/>
</dbReference>
<name>A0A4Z0NVE6_9HYPH</name>
<dbReference type="InterPro" id="IPR006530">
    <property type="entry name" value="YD"/>
</dbReference>
<dbReference type="Proteomes" id="UP000297535">
    <property type="component" value="Unassembled WGS sequence"/>
</dbReference>
<keyword evidence="5" id="KW-1185">Reference proteome</keyword>
<feature type="domain" description="Teneurin-like YD-shell" evidence="3">
    <location>
        <begin position="1065"/>
        <end position="1322"/>
    </location>
</feature>
<proteinExistence type="predicted"/>
<dbReference type="InterPro" id="IPR056823">
    <property type="entry name" value="TEN-like_YD-shell"/>
</dbReference>
<feature type="domain" description="DUF6531" evidence="2">
    <location>
        <begin position="144"/>
        <end position="201"/>
    </location>
</feature>
<dbReference type="Pfam" id="PF25023">
    <property type="entry name" value="TEN_YD-shell"/>
    <property type="match status" value="2"/>
</dbReference>
<evidence type="ECO:0000313" key="4">
    <source>
        <dbReference type="EMBL" id="TGE01030.1"/>
    </source>
</evidence>
<dbReference type="PANTHER" id="PTHR32305:SF15">
    <property type="entry name" value="PROTEIN RHSA-RELATED"/>
    <property type="match status" value="1"/>
</dbReference>
<dbReference type="OrthoDB" id="6057489at2"/>
<dbReference type="Pfam" id="PF05593">
    <property type="entry name" value="RHS_repeat"/>
    <property type="match status" value="2"/>
</dbReference>
<dbReference type="InterPro" id="IPR031325">
    <property type="entry name" value="RHS_repeat"/>
</dbReference>